<dbReference type="CDD" id="cd12158">
    <property type="entry name" value="ErythrP_dh"/>
    <property type="match status" value="1"/>
</dbReference>
<evidence type="ECO:0000256" key="1">
    <source>
        <dbReference type="ARBA" id="ARBA00022490"/>
    </source>
</evidence>
<sequence length="345" mass="38227">MKIVADRNIPFLEGVFEPYADVVYIDGRAISHDDVKDADALIIRTRTRCNASLLDGTKVSMIATATIGTDHIDFGYCNAHGIEVHNAQGCNAGGVMQYVFSALYGTASRKFIKLSPGDTVGIVGVGNVGKKIEHMARHIGFNVLRCDPPRAREEGEDGFCPLEHLLLNSKVVTLHVPLNDSTRGMADENFFSLMRPGAFFINTSRGEVMSDSALMDAAPKLGPVIIDTWNNEPDINRSLLDITDIATPHIAGYSYQGKQNGTASSVQTVARHFGISPLYDFFPASDEPDSRPVHLDLRGKNQGEITSILQYNYPVFTDDFMLRVDPGSFERLRTEYRYRREIYVD</sequence>
<dbReference type="GO" id="GO:0008615">
    <property type="term" value="P:pyridoxine biosynthetic process"/>
    <property type="evidence" value="ECO:0007669"/>
    <property type="project" value="UniProtKB-UniRule"/>
</dbReference>
<dbReference type="InterPro" id="IPR020921">
    <property type="entry name" value="Erythronate-4-P_DHase"/>
</dbReference>
<evidence type="ECO:0000256" key="4">
    <source>
        <dbReference type="ARBA" id="ARBA00023096"/>
    </source>
</evidence>
<feature type="binding site" evidence="5">
    <location>
        <position position="252"/>
    </location>
    <ligand>
        <name>NAD(+)</name>
        <dbReference type="ChEBI" id="CHEBI:57540"/>
    </ligand>
</feature>
<gene>
    <name evidence="5" type="primary">pdxB</name>
    <name evidence="7" type="ORF">IAC07_02210</name>
</gene>
<reference evidence="7" key="1">
    <citation type="submission" date="2020-10" db="EMBL/GenBank/DDBJ databases">
        <authorList>
            <person name="Gilroy R."/>
        </authorList>
    </citation>
    <scope>NUCLEOTIDE SEQUENCE</scope>
    <source>
        <strain evidence="7">F1-3629</strain>
    </source>
</reference>
<keyword evidence="1 5" id="KW-0963">Cytoplasm</keyword>
<feature type="binding site" evidence="5">
    <location>
        <position position="253"/>
    </location>
    <ligand>
        <name>substrate</name>
    </ligand>
</feature>
<evidence type="ECO:0000259" key="6">
    <source>
        <dbReference type="Pfam" id="PF02826"/>
    </source>
</evidence>
<dbReference type="GO" id="GO:0005737">
    <property type="term" value="C:cytoplasm"/>
    <property type="evidence" value="ECO:0007669"/>
    <property type="project" value="UniProtKB-SubCell"/>
</dbReference>
<keyword evidence="4 5" id="KW-0664">Pyridoxine biosynthesis</keyword>
<comment type="similarity">
    <text evidence="5">Belongs to the D-isomer specific 2-hydroxyacid dehydrogenase family. PdxB subfamily.</text>
</comment>
<dbReference type="EC" id="1.1.1.290" evidence="5"/>
<comment type="caution">
    <text evidence="5">Lacks conserved residue(s) required for the propagation of feature annotation.</text>
</comment>
<comment type="catalytic activity">
    <reaction evidence="5">
        <text>4-phospho-D-erythronate + NAD(+) = (R)-3-hydroxy-2-oxo-4-phosphooxybutanoate + NADH + H(+)</text>
        <dbReference type="Rhea" id="RHEA:18829"/>
        <dbReference type="ChEBI" id="CHEBI:15378"/>
        <dbReference type="ChEBI" id="CHEBI:57540"/>
        <dbReference type="ChEBI" id="CHEBI:57945"/>
        <dbReference type="ChEBI" id="CHEBI:58538"/>
        <dbReference type="ChEBI" id="CHEBI:58766"/>
        <dbReference type="EC" id="1.1.1.290"/>
    </reaction>
</comment>
<proteinExistence type="inferred from homology"/>
<comment type="caution">
    <text evidence="7">The sequence shown here is derived from an EMBL/GenBank/DDBJ whole genome shotgun (WGS) entry which is preliminary data.</text>
</comment>
<dbReference type="Pfam" id="PF02826">
    <property type="entry name" value="2-Hacid_dh_C"/>
    <property type="match status" value="1"/>
</dbReference>
<evidence type="ECO:0000256" key="3">
    <source>
        <dbReference type="ARBA" id="ARBA00023027"/>
    </source>
</evidence>
<dbReference type="PANTHER" id="PTHR43761">
    <property type="entry name" value="D-ISOMER SPECIFIC 2-HYDROXYACID DEHYDROGENASE FAMILY PROTEIN (AFU_ORTHOLOGUE AFUA_1G13630)"/>
    <property type="match status" value="1"/>
</dbReference>
<feature type="binding site" evidence="5">
    <location>
        <position position="45"/>
    </location>
    <ligand>
        <name>substrate</name>
    </ligand>
</feature>
<keyword evidence="3 5" id="KW-0520">NAD</keyword>
<protein>
    <recommendedName>
        <fullName evidence="5">Erythronate-4-phosphate dehydrogenase</fullName>
        <ecNumber evidence="5">1.1.1.290</ecNumber>
    </recommendedName>
</protein>
<comment type="subcellular location">
    <subcellularLocation>
        <location evidence="5">Cytoplasm</location>
    </subcellularLocation>
</comment>
<dbReference type="EMBL" id="JADIMJ010000036">
    <property type="protein sequence ID" value="MBO8453522.1"/>
    <property type="molecule type" value="Genomic_DNA"/>
</dbReference>
<dbReference type="InterPro" id="IPR029752">
    <property type="entry name" value="D-isomer_DH_CS1"/>
</dbReference>
<dbReference type="SUPFAM" id="SSF52283">
    <property type="entry name" value="Formate/glycerate dehydrogenase catalytic domain-like"/>
    <property type="match status" value="1"/>
</dbReference>
<comment type="pathway">
    <text evidence="5">Cofactor biosynthesis; pyridoxine 5'-phosphate biosynthesis; pyridoxine 5'-phosphate from D-erythrose 4-phosphate: step 2/5.</text>
</comment>
<name>A0A940DLX2_9BACT</name>
<dbReference type="GO" id="GO:0051287">
    <property type="term" value="F:NAD binding"/>
    <property type="evidence" value="ECO:0007669"/>
    <property type="project" value="InterPro"/>
</dbReference>
<dbReference type="GO" id="GO:0033711">
    <property type="term" value="F:4-phosphoerythronate dehydrogenase activity"/>
    <property type="evidence" value="ECO:0007669"/>
    <property type="project" value="UniProtKB-EC"/>
</dbReference>
<feature type="binding site" evidence="5">
    <location>
        <position position="147"/>
    </location>
    <ligand>
        <name>NAD(+)</name>
        <dbReference type="ChEBI" id="CHEBI:57540"/>
    </ligand>
</feature>
<dbReference type="InterPro" id="IPR050418">
    <property type="entry name" value="D-iso_2-hydroxyacid_DH_PdxB"/>
</dbReference>
<feature type="active site" evidence="5">
    <location>
        <position position="205"/>
    </location>
</feature>
<dbReference type="InterPro" id="IPR006140">
    <property type="entry name" value="D-isomer_DH_NAD-bd"/>
</dbReference>
<comment type="function">
    <text evidence="5">Catalyzes the oxidation of erythronate-4-phosphate to 3-hydroxy-2-oxo-4-phosphonooxybutanoate.</text>
</comment>
<dbReference type="AlphaFoldDB" id="A0A940DLX2"/>
<evidence type="ECO:0000256" key="2">
    <source>
        <dbReference type="ARBA" id="ARBA00023002"/>
    </source>
</evidence>
<organism evidence="7 8">
    <name type="scientific">Candidatus Cryptobacteroides gallistercoris</name>
    <dbReference type="NCBI Taxonomy" id="2840765"/>
    <lineage>
        <taxon>Bacteria</taxon>
        <taxon>Pseudomonadati</taxon>
        <taxon>Bacteroidota</taxon>
        <taxon>Bacteroidia</taxon>
        <taxon>Bacteroidales</taxon>
        <taxon>Candidatus Cryptobacteroides</taxon>
    </lineage>
</organism>
<dbReference type="HAMAP" id="MF_01825">
    <property type="entry name" value="PdxB"/>
    <property type="match status" value="1"/>
</dbReference>
<feature type="domain" description="D-isomer specific 2-hydroxyacid dehydrogenase NAD-binding" evidence="6">
    <location>
        <begin position="115"/>
        <end position="251"/>
    </location>
</feature>
<evidence type="ECO:0000313" key="8">
    <source>
        <dbReference type="Proteomes" id="UP000771749"/>
    </source>
</evidence>
<evidence type="ECO:0000256" key="5">
    <source>
        <dbReference type="HAMAP-Rule" id="MF_01825"/>
    </source>
</evidence>
<feature type="binding site" evidence="5">
    <location>
        <position position="66"/>
    </location>
    <ligand>
        <name>substrate</name>
    </ligand>
</feature>
<dbReference type="SUPFAM" id="SSF51735">
    <property type="entry name" value="NAD(P)-binding Rossmann-fold domains"/>
    <property type="match status" value="1"/>
</dbReference>
<dbReference type="Proteomes" id="UP000771749">
    <property type="component" value="Unassembled WGS sequence"/>
</dbReference>
<keyword evidence="2 5" id="KW-0560">Oxidoreductase</keyword>
<feature type="active site" description="Proton donor" evidence="5">
    <location>
        <position position="249"/>
    </location>
</feature>
<reference evidence="7" key="2">
    <citation type="journal article" date="2021" name="PeerJ">
        <title>Extensive microbial diversity within the chicken gut microbiome revealed by metagenomics and culture.</title>
        <authorList>
            <person name="Gilroy R."/>
            <person name="Ravi A."/>
            <person name="Getino M."/>
            <person name="Pursley I."/>
            <person name="Horton D.L."/>
            <person name="Alikhan N.F."/>
            <person name="Baker D."/>
            <person name="Gharbi K."/>
            <person name="Hall N."/>
            <person name="Watson M."/>
            <person name="Adriaenssens E.M."/>
            <person name="Foster-Nyarko E."/>
            <person name="Jarju S."/>
            <person name="Secka A."/>
            <person name="Antonio M."/>
            <person name="Oren A."/>
            <person name="Chaudhuri R.R."/>
            <person name="La Ragione R."/>
            <person name="Hildebrand F."/>
            <person name="Pallen M.J."/>
        </authorList>
    </citation>
    <scope>NUCLEOTIDE SEQUENCE</scope>
    <source>
        <strain evidence="7">F1-3629</strain>
    </source>
</reference>
<dbReference type="PANTHER" id="PTHR43761:SF1">
    <property type="entry name" value="D-ISOMER SPECIFIC 2-HYDROXYACID DEHYDROGENASE CATALYTIC DOMAIN-CONTAINING PROTEIN-RELATED"/>
    <property type="match status" value="1"/>
</dbReference>
<dbReference type="InterPro" id="IPR036291">
    <property type="entry name" value="NAD(P)-bd_dom_sf"/>
</dbReference>
<accession>A0A940DLX2</accession>
<feature type="binding site" evidence="5">
    <location>
        <position position="227"/>
    </location>
    <ligand>
        <name>NAD(+)</name>
        <dbReference type="ChEBI" id="CHEBI:57540"/>
    </ligand>
</feature>
<dbReference type="Gene3D" id="3.40.50.720">
    <property type="entry name" value="NAD(P)-binding Rossmann-like Domain"/>
    <property type="match status" value="2"/>
</dbReference>
<dbReference type="PROSITE" id="PS00065">
    <property type="entry name" value="D_2_HYDROXYACID_DH_1"/>
    <property type="match status" value="1"/>
</dbReference>
<feature type="active site" evidence="5">
    <location>
        <position position="232"/>
    </location>
</feature>
<evidence type="ECO:0000313" key="7">
    <source>
        <dbReference type="EMBL" id="MBO8453522.1"/>
    </source>
</evidence>
<comment type="subunit">
    <text evidence="5">Homodimer.</text>
</comment>